<accession>M1V6G3</accession>
<protein>
    <submittedName>
        <fullName evidence="2">Uncharacterized protein</fullName>
    </submittedName>
</protein>
<reference evidence="2 3" key="2">
    <citation type="journal article" date="2007" name="BMC Biol.">
        <title>A 100%-complete sequence reveals unusually simple genomic features in the hot-spring red alga Cyanidioschyzon merolae.</title>
        <authorList>
            <person name="Nozaki H."/>
            <person name="Takano H."/>
            <person name="Misumi O."/>
            <person name="Terasawa K."/>
            <person name="Matsuzaki M."/>
            <person name="Maruyama S."/>
            <person name="Nishida K."/>
            <person name="Yagisawa F."/>
            <person name="Yoshida Y."/>
            <person name="Fujiwara T."/>
            <person name="Takio S."/>
            <person name="Tamura K."/>
            <person name="Chung S.J."/>
            <person name="Nakamura S."/>
            <person name="Kuroiwa H."/>
            <person name="Tanaka K."/>
            <person name="Sato N."/>
            <person name="Kuroiwa T."/>
        </authorList>
    </citation>
    <scope>NUCLEOTIDE SEQUENCE [LARGE SCALE GENOMIC DNA]</scope>
    <source>
        <strain evidence="2 3">10D</strain>
    </source>
</reference>
<dbReference type="EMBL" id="AP006484">
    <property type="protein sequence ID" value="BAM78899.1"/>
    <property type="molecule type" value="Genomic_DNA"/>
</dbReference>
<dbReference type="OrthoDB" id="10408010at2759"/>
<dbReference type="RefSeq" id="XP_005535185.1">
    <property type="nucleotide sequence ID" value="XM_005535128.1"/>
</dbReference>
<dbReference type="Gramene" id="CMB086CT">
    <property type="protein sequence ID" value="CMB086CT"/>
    <property type="gene ID" value="CMB086C"/>
</dbReference>
<dbReference type="GeneID" id="16992292"/>
<dbReference type="HOGENOM" id="CLU_1498385_0_0_1"/>
<evidence type="ECO:0000256" key="1">
    <source>
        <dbReference type="SAM" id="Coils"/>
    </source>
</evidence>
<organism evidence="2 3">
    <name type="scientific">Cyanidioschyzon merolae (strain NIES-3377 / 10D)</name>
    <name type="common">Unicellular red alga</name>
    <dbReference type="NCBI Taxonomy" id="280699"/>
    <lineage>
        <taxon>Eukaryota</taxon>
        <taxon>Rhodophyta</taxon>
        <taxon>Bangiophyceae</taxon>
        <taxon>Cyanidiales</taxon>
        <taxon>Cyanidiaceae</taxon>
        <taxon>Cyanidioschyzon</taxon>
    </lineage>
</organism>
<sequence length="180" mass="20768">MSTEARLACYQQAVQLAVEHLFAETEGAFLESFHELQRVVDGGSLTAERLEALREQFVQLVAPSAVSEATLLLDAFGVREKLKYLDYLCEQQPPLVDGRRHLAPSKLSPLRVFRVLRLREKEHALQEMRELLAEEEFRSRQLDDEVTTLRTRLEELKRRSERPLEELNRALRALNDVPSS</sequence>
<dbReference type="AlphaFoldDB" id="M1V6G3"/>
<evidence type="ECO:0000313" key="3">
    <source>
        <dbReference type="Proteomes" id="UP000007014"/>
    </source>
</evidence>
<gene>
    <name evidence="2" type="ORF">CYME_CMB086C</name>
</gene>
<keyword evidence="1" id="KW-0175">Coiled coil</keyword>
<evidence type="ECO:0000313" key="2">
    <source>
        <dbReference type="EMBL" id="BAM78899.1"/>
    </source>
</evidence>
<dbReference type="Proteomes" id="UP000007014">
    <property type="component" value="Chromosome 2"/>
</dbReference>
<feature type="coiled-coil region" evidence="1">
    <location>
        <begin position="118"/>
        <end position="159"/>
    </location>
</feature>
<proteinExistence type="predicted"/>
<name>M1V6G3_CYAM1</name>
<dbReference type="KEGG" id="cme:CYME_CMB086C"/>
<keyword evidence="3" id="KW-1185">Reference proteome</keyword>
<reference evidence="2 3" key="1">
    <citation type="journal article" date="2004" name="Nature">
        <title>Genome sequence of the ultrasmall unicellular red alga Cyanidioschyzon merolae 10D.</title>
        <authorList>
            <person name="Matsuzaki M."/>
            <person name="Misumi O."/>
            <person name="Shin-i T."/>
            <person name="Maruyama S."/>
            <person name="Takahara M."/>
            <person name="Miyagishima S."/>
            <person name="Mori T."/>
            <person name="Nishida K."/>
            <person name="Yagisawa F."/>
            <person name="Nishida K."/>
            <person name="Yoshida Y."/>
            <person name="Nishimura Y."/>
            <person name="Nakao S."/>
            <person name="Kobayashi T."/>
            <person name="Momoyama Y."/>
            <person name="Higashiyama T."/>
            <person name="Minoda A."/>
            <person name="Sano M."/>
            <person name="Nomoto H."/>
            <person name="Oishi K."/>
            <person name="Hayashi H."/>
            <person name="Ohta F."/>
            <person name="Nishizaka S."/>
            <person name="Haga S."/>
            <person name="Miura S."/>
            <person name="Morishita T."/>
            <person name="Kabeya Y."/>
            <person name="Terasawa K."/>
            <person name="Suzuki Y."/>
            <person name="Ishii Y."/>
            <person name="Asakawa S."/>
            <person name="Takano H."/>
            <person name="Ohta N."/>
            <person name="Kuroiwa H."/>
            <person name="Tanaka K."/>
            <person name="Shimizu N."/>
            <person name="Sugano S."/>
            <person name="Sato N."/>
            <person name="Nozaki H."/>
            <person name="Ogasawara N."/>
            <person name="Kohara Y."/>
            <person name="Kuroiwa T."/>
        </authorList>
    </citation>
    <scope>NUCLEOTIDE SEQUENCE [LARGE SCALE GENOMIC DNA]</scope>
    <source>
        <strain evidence="2 3">10D</strain>
    </source>
</reference>